<comment type="caution">
    <text evidence="2">Lacks conserved residue(s) required for the propagation of feature annotation.</text>
</comment>
<dbReference type="Pfam" id="PF01734">
    <property type="entry name" value="Patatin"/>
    <property type="match status" value="1"/>
</dbReference>
<feature type="domain" description="PNPLA" evidence="3">
    <location>
        <begin position="220"/>
        <end position="387"/>
    </location>
</feature>
<dbReference type="InterPro" id="IPR002641">
    <property type="entry name" value="PNPLA_dom"/>
</dbReference>
<dbReference type="STRING" id="6186.A0A183KW97"/>
<dbReference type="EMBL" id="UZAK01042335">
    <property type="protein sequence ID" value="VDP68807.1"/>
    <property type="molecule type" value="Genomic_DNA"/>
</dbReference>
<dbReference type="Gene3D" id="1.10.340.70">
    <property type="match status" value="1"/>
</dbReference>
<keyword evidence="1" id="KW-0443">Lipid metabolism</keyword>
<dbReference type="SUPFAM" id="SSF52151">
    <property type="entry name" value="FabD/lysophospholipase-like"/>
    <property type="match status" value="1"/>
</dbReference>
<reference evidence="6" key="1">
    <citation type="submission" date="2016-06" db="UniProtKB">
        <authorList>
            <consortium name="WormBaseParasite"/>
        </authorList>
    </citation>
    <scope>IDENTIFICATION</scope>
</reference>
<evidence type="ECO:0000256" key="1">
    <source>
        <dbReference type="ARBA" id="ARBA00023098"/>
    </source>
</evidence>
<dbReference type="InterPro" id="IPR041588">
    <property type="entry name" value="Integrase_H2C2"/>
</dbReference>
<feature type="short sequence motif" description="GXSXG" evidence="2">
    <location>
        <begin position="254"/>
        <end position="258"/>
    </location>
</feature>
<feature type="short sequence motif" description="GXGXXG" evidence="2">
    <location>
        <begin position="224"/>
        <end position="229"/>
    </location>
</feature>
<dbReference type="PROSITE" id="PS51635">
    <property type="entry name" value="PNPLA"/>
    <property type="match status" value="1"/>
</dbReference>
<sequence length="387" mass="44399">MGTGRDRPIVPKHYPRNVFYTLHQLSHPGVRETIKLIAEQFCWPGMNKDVRQWARSTDVFVQPDLRYSTNVFVRRDSHRRPFESAYEGPFKVLQRETKYYIIDKNGTNDSISINRLNAAYLEGNPIYVDFPSVQSNDTTPTLIIPQPTTNASDDTPNVSENKLKTTRSGRRVRFPEHLNDYCTLWKFLGRITVDEMYSVADIDLIEDRYYRDLPSSKHNLSFAGCGFLGLYHIGVCCCIKRFAPHLYQNKPVSGTSAGALAAACLVCDLDMVDVCVRHICKLIENTRRFTLGPFDPRYKISEYLKDGLSQLLPPDAHVLCSDRLSISLTCFTTRKNIIVRKYKNRDEVIQALLCSAYIPIFSGFVPLTFRGQVSHSLFYMITHVLRF</sequence>
<keyword evidence="5" id="KW-1185">Reference proteome</keyword>
<dbReference type="Proteomes" id="UP000279833">
    <property type="component" value="Unassembled WGS sequence"/>
</dbReference>
<evidence type="ECO:0000313" key="4">
    <source>
        <dbReference type="EMBL" id="VDP68807.1"/>
    </source>
</evidence>
<evidence type="ECO:0000313" key="6">
    <source>
        <dbReference type="WBParaSite" id="SCUD_0001934401-mRNA-1"/>
    </source>
</evidence>
<dbReference type="Pfam" id="PF17921">
    <property type="entry name" value="Integrase_H2C2"/>
    <property type="match status" value="1"/>
</dbReference>
<evidence type="ECO:0000256" key="2">
    <source>
        <dbReference type="PROSITE-ProRule" id="PRU01161"/>
    </source>
</evidence>
<evidence type="ECO:0000313" key="5">
    <source>
        <dbReference type="Proteomes" id="UP000279833"/>
    </source>
</evidence>
<dbReference type="GO" id="GO:0019433">
    <property type="term" value="P:triglyceride catabolic process"/>
    <property type="evidence" value="ECO:0007669"/>
    <property type="project" value="TreeGrafter"/>
</dbReference>
<dbReference type="InterPro" id="IPR016035">
    <property type="entry name" value="Acyl_Trfase/lysoPLipase"/>
</dbReference>
<dbReference type="AlphaFoldDB" id="A0A183KW97"/>
<dbReference type="PANTHER" id="PTHR12406">
    <property type="entry name" value="CALCIUM-INDEPENDENT PHOSPHOLIPASE A2 IPLA2 -RELATED"/>
    <property type="match status" value="1"/>
</dbReference>
<dbReference type="GO" id="GO:0004806">
    <property type="term" value="F:triacylglycerol lipase activity"/>
    <property type="evidence" value="ECO:0007669"/>
    <property type="project" value="TreeGrafter"/>
</dbReference>
<evidence type="ECO:0000259" key="3">
    <source>
        <dbReference type="PROSITE" id="PS51635"/>
    </source>
</evidence>
<dbReference type="InterPro" id="IPR033562">
    <property type="entry name" value="PLPL"/>
</dbReference>
<dbReference type="WBParaSite" id="SCUD_0001934401-mRNA-1">
    <property type="protein sequence ID" value="SCUD_0001934401-mRNA-1"/>
    <property type="gene ID" value="SCUD_0001934401"/>
</dbReference>
<dbReference type="GO" id="GO:0005811">
    <property type="term" value="C:lipid droplet"/>
    <property type="evidence" value="ECO:0007669"/>
    <property type="project" value="TreeGrafter"/>
</dbReference>
<organism evidence="6">
    <name type="scientific">Schistosoma curassoni</name>
    <dbReference type="NCBI Taxonomy" id="6186"/>
    <lineage>
        <taxon>Eukaryota</taxon>
        <taxon>Metazoa</taxon>
        <taxon>Spiralia</taxon>
        <taxon>Lophotrochozoa</taxon>
        <taxon>Platyhelminthes</taxon>
        <taxon>Trematoda</taxon>
        <taxon>Digenea</taxon>
        <taxon>Strigeidida</taxon>
        <taxon>Schistosomatoidea</taxon>
        <taxon>Schistosomatidae</taxon>
        <taxon>Schistosoma</taxon>
    </lineage>
</organism>
<gene>
    <name evidence="4" type="ORF">SCUD_LOCUS19341</name>
</gene>
<dbReference type="GO" id="GO:0016020">
    <property type="term" value="C:membrane"/>
    <property type="evidence" value="ECO:0007669"/>
    <property type="project" value="TreeGrafter"/>
</dbReference>
<protein>
    <submittedName>
        <fullName evidence="6">PNPLA domain-containing protein</fullName>
    </submittedName>
</protein>
<dbReference type="GO" id="GO:0055088">
    <property type="term" value="P:lipid homeostasis"/>
    <property type="evidence" value="ECO:0007669"/>
    <property type="project" value="TreeGrafter"/>
</dbReference>
<reference evidence="4 5" key="2">
    <citation type="submission" date="2018-11" db="EMBL/GenBank/DDBJ databases">
        <authorList>
            <consortium name="Pathogen Informatics"/>
        </authorList>
    </citation>
    <scope>NUCLEOTIDE SEQUENCE [LARGE SCALE GENOMIC DNA]</scope>
    <source>
        <strain evidence="4">Dakar</strain>
        <strain evidence="5">Dakar, Senegal</strain>
    </source>
</reference>
<dbReference type="PANTHER" id="PTHR12406:SF41">
    <property type="entry name" value="BRUMMER, ISOFORM B-RELATED"/>
    <property type="match status" value="1"/>
</dbReference>
<dbReference type="GO" id="GO:0005737">
    <property type="term" value="C:cytoplasm"/>
    <property type="evidence" value="ECO:0007669"/>
    <property type="project" value="TreeGrafter"/>
</dbReference>
<dbReference type="Gene3D" id="3.40.1090.10">
    <property type="entry name" value="Cytosolic phospholipase A2 catalytic domain"/>
    <property type="match status" value="1"/>
</dbReference>
<accession>A0A183KW97</accession>
<name>A0A183KW97_9TREM</name>
<proteinExistence type="predicted"/>